<organism evidence="1">
    <name type="scientific">marine sediment metagenome</name>
    <dbReference type="NCBI Taxonomy" id="412755"/>
    <lineage>
        <taxon>unclassified sequences</taxon>
        <taxon>metagenomes</taxon>
        <taxon>ecological metagenomes</taxon>
    </lineage>
</organism>
<proteinExistence type="predicted"/>
<accession>X1HL60</accession>
<name>X1HL60_9ZZZZ</name>
<protein>
    <submittedName>
        <fullName evidence="1">Uncharacterized protein</fullName>
    </submittedName>
</protein>
<dbReference type="AlphaFoldDB" id="X1HL60"/>
<dbReference type="EMBL" id="BARU01031103">
    <property type="protein sequence ID" value="GAH70876.1"/>
    <property type="molecule type" value="Genomic_DNA"/>
</dbReference>
<evidence type="ECO:0000313" key="1">
    <source>
        <dbReference type="EMBL" id="GAH70876.1"/>
    </source>
</evidence>
<reference evidence="1" key="1">
    <citation type="journal article" date="2014" name="Front. Microbiol.">
        <title>High frequency of phylogenetically diverse reductive dehalogenase-homologous genes in deep subseafloor sedimentary metagenomes.</title>
        <authorList>
            <person name="Kawai M."/>
            <person name="Futagami T."/>
            <person name="Toyoda A."/>
            <person name="Takaki Y."/>
            <person name="Nishi S."/>
            <person name="Hori S."/>
            <person name="Arai W."/>
            <person name="Tsubouchi T."/>
            <person name="Morono Y."/>
            <person name="Uchiyama I."/>
            <person name="Ito T."/>
            <person name="Fujiyama A."/>
            <person name="Inagaki F."/>
            <person name="Takami H."/>
        </authorList>
    </citation>
    <scope>NUCLEOTIDE SEQUENCE</scope>
    <source>
        <strain evidence="1">Expedition CK06-06</strain>
    </source>
</reference>
<comment type="caution">
    <text evidence="1">The sequence shown here is derived from an EMBL/GenBank/DDBJ whole genome shotgun (WGS) entry which is preliminary data.</text>
</comment>
<gene>
    <name evidence="1" type="ORF">S03H2_49244</name>
</gene>
<sequence length="78" mass="9132">MKLFELTTGRVGCSYERAYVWCKDAFEAEQMFKARFKKKLDTIRFLFNSESPAFITDLDDDGWSSIRSIKINQLRNPG</sequence>